<gene>
    <name evidence="1" type="ORF">C4532_11920</name>
</gene>
<name>A0A419EWA0_9BACT</name>
<evidence type="ECO:0000313" key="1">
    <source>
        <dbReference type="EMBL" id="RJP68896.1"/>
    </source>
</evidence>
<dbReference type="EMBL" id="QZKI01000088">
    <property type="protein sequence ID" value="RJP68896.1"/>
    <property type="molecule type" value="Genomic_DNA"/>
</dbReference>
<evidence type="ECO:0000313" key="2">
    <source>
        <dbReference type="Proteomes" id="UP000285961"/>
    </source>
</evidence>
<reference evidence="1 2" key="1">
    <citation type="journal article" date="2017" name="ISME J.">
        <title>Energy and carbon metabolisms in a deep terrestrial subsurface fluid microbial community.</title>
        <authorList>
            <person name="Momper L."/>
            <person name="Jungbluth S.P."/>
            <person name="Lee M.D."/>
            <person name="Amend J.P."/>
        </authorList>
    </citation>
    <scope>NUCLEOTIDE SEQUENCE [LARGE SCALE GENOMIC DNA]</scope>
    <source>
        <strain evidence="1">SURF_17</strain>
    </source>
</reference>
<dbReference type="InterPro" id="IPR029017">
    <property type="entry name" value="Enolase-like_N"/>
</dbReference>
<organism evidence="1 2">
    <name type="scientific">Candidatus Abyssobacteria bacterium SURF_17</name>
    <dbReference type="NCBI Taxonomy" id="2093361"/>
    <lineage>
        <taxon>Bacteria</taxon>
        <taxon>Pseudomonadati</taxon>
        <taxon>Candidatus Hydrogenedentota</taxon>
        <taxon>Candidatus Abyssobacteria</taxon>
    </lineage>
</organism>
<dbReference type="Gene3D" id="3.30.390.10">
    <property type="entry name" value="Enolase-like, N-terminal domain"/>
    <property type="match status" value="1"/>
</dbReference>
<dbReference type="Proteomes" id="UP000285961">
    <property type="component" value="Unassembled WGS sequence"/>
</dbReference>
<dbReference type="SUPFAM" id="SSF54826">
    <property type="entry name" value="Enolase N-terminal domain-like"/>
    <property type="match status" value="1"/>
</dbReference>
<comment type="caution">
    <text evidence="1">The sequence shown here is derived from an EMBL/GenBank/DDBJ whole genome shotgun (WGS) entry which is preliminary data.</text>
</comment>
<proteinExistence type="predicted"/>
<accession>A0A419EWA0</accession>
<protein>
    <submittedName>
        <fullName evidence="1">Uncharacterized protein</fullName>
    </submittedName>
</protein>
<dbReference type="AlphaFoldDB" id="A0A419EWA0"/>
<sequence length="102" mass="10815">MSEAADAAGHCSPKIIHIELTPVFVPFRETVKQAMQSGSGGLGMAIAAEEAWLGEDFVICRLFADDGNIGTGEAFVWLPETGVSPEQIIDAVEHALGRYVLG</sequence>